<accession>A0A5D4M3H9</accession>
<protein>
    <submittedName>
        <fullName evidence="1">Uncharacterized protein</fullName>
    </submittedName>
</protein>
<proteinExistence type="predicted"/>
<comment type="caution">
    <text evidence="1">The sequence shown here is derived from an EMBL/GenBank/DDBJ whole genome shotgun (WGS) entry which is preliminary data.</text>
</comment>
<reference evidence="1 2" key="1">
    <citation type="submission" date="2019-08" db="EMBL/GenBank/DDBJ databases">
        <title>Bacillus genomes from the desert of Cuatro Cienegas, Coahuila.</title>
        <authorList>
            <person name="Olmedo-Alvarez G."/>
        </authorList>
    </citation>
    <scope>NUCLEOTIDE SEQUENCE [LARGE SCALE GENOMIC DNA]</scope>
    <source>
        <strain evidence="1 2">CH128b_4D</strain>
    </source>
</reference>
<dbReference type="EMBL" id="VTEG01000026">
    <property type="protein sequence ID" value="TYR96081.1"/>
    <property type="molecule type" value="Genomic_DNA"/>
</dbReference>
<sequence>MERSSIDYSRISKALQSTMELIEEENMQMDSQVIGGLLSAKEDLTNALAYELFYSNPRNHS</sequence>
<dbReference type="RefSeq" id="WP_148955110.1">
    <property type="nucleotide sequence ID" value="NZ_VTEG01000026.1"/>
</dbReference>
<evidence type="ECO:0000313" key="1">
    <source>
        <dbReference type="EMBL" id="TYR96081.1"/>
    </source>
</evidence>
<evidence type="ECO:0000313" key="2">
    <source>
        <dbReference type="Proteomes" id="UP000325182"/>
    </source>
</evidence>
<dbReference type="Proteomes" id="UP000325182">
    <property type="component" value="Unassembled WGS sequence"/>
</dbReference>
<organism evidence="1 2">
    <name type="scientific">Rossellomorea vietnamensis</name>
    <dbReference type="NCBI Taxonomy" id="218284"/>
    <lineage>
        <taxon>Bacteria</taxon>
        <taxon>Bacillati</taxon>
        <taxon>Bacillota</taxon>
        <taxon>Bacilli</taxon>
        <taxon>Bacillales</taxon>
        <taxon>Bacillaceae</taxon>
        <taxon>Rossellomorea</taxon>
    </lineage>
</organism>
<gene>
    <name evidence="1" type="ORF">FZC84_20745</name>
</gene>
<dbReference type="AlphaFoldDB" id="A0A5D4M3H9"/>
<name>A0A5D4M3H9_9BACI</name>